<name>A0A0F9AXU6_9ZZZZ</name>
<proteinExistence type="predicted"/>
<comment type="caution">
    <text evidence="2">The sequence shown here is derived from an EMBL/GenBank/DDBJ whole genome shotgun (WGS) entry which is preliminary data.</text>
</comment>
<feature type="non-terminal residue" evidence="2">
    <location>
        <position position="92"/>
    </location>
</feature>
<dbReference type="CDD" id="cd00090">
    <property type="entry name" value="HTH_ARSR"/>
    <property type="match status" value="1"/>
</dbReference>
<feature type="domain" description="HTH marR-type" evidence="1">
    <location>
        <begin position="30"/>
        <end position="81"/>
    </location>
</feature>
<gene>
    <name evidence="2" type="ORF">LCGC14_2795700</name>
</gene>
<dbReference type="Pfam" id="PF12802">
    <property type="entry name" value="MarR_2"/>
    <property type="match status" value="1"/>
</dbReference>
<dbReference type="InterPro" id="IPR000835">
    <property type="entry name" value="HTH_MarR-typ"/>
</dbReference>
<dbReference type="InterPro" id="IPR036390">
    <property type="entry name" value="WH_DNA-bd_sf"/>
</dbReference>
<dbReference type="Gene3D" id="1.10.10.10">
    <property type="entry name" value="Winged helix-like DNA-binding domain superfamily/Winged helix DNA-binding domain"/>
    <property type="match status" value="1"/>
</dbReference>
<sequence>MTDETFFVVSRGIFDHYEGLATMGLYFYLLGNCTISGKKKGQLAISVRELANETKTSAQTVHQHIKRLVNAKLIEYSPARNQHQDSVFKILK</sequence>
<reference evidence="2" key="1">
    <citation type="journal article" date="2015" name="Nature">
        <title>Complex archaea that bridge the gap between prokaryotes and eukaryotes.</title>
        <authorList>
            <person name="Spang A."/>
            <person name="Saw J.H."/>
            <person name="Jorgensen S.L."/>
            <person name="Zaremba-Niedzwiedzka K."/>
            <person name="Martijn J."/>
            <person name="Lind A.E."/>
            <person name="van Eijk R."/>
            <person name="Schleper C."/>
            <person name="Guy L."/>
            <person name="Ettema T.J."/>
        </authorList>
    </citation>
    <scope>NUCLEOTIDE SEQUENCE</scope>
</reference>
<evidence type="ECO:0000259" key="1">
    <source>
        <dbReference type="Pfam" id="PF12802"/>
    </source>
</evidence>
<evidence type="ECO:0000313" key="2">
    <source>
        <dbReference type="EMBL" id="KKK83204.1"/>
    </source>
</evidence>
<protein>
    <recommendedName>
        <fullName evidence="1">HTH marR-type domain-containing protein</fullName>
    </recommendedName>
</protein>
<dbReference type="SUPFAM" id="SSF46785">
    <property type="entry name" value="Winged helix' DNA-binding domain"/>
    <property type="match status" value="1"/>
</dbReference>
<dbReference type="InterPro" id="IPR011991">
    <property type="entry name" value="ArsR-like_HTH"/>
</dbReference>
<dbReference type="EMBL" id="LAZR01052331">
    <property type="protein sequence ID" value="KKK83204.1"/>
    <property type="molecule type" value="Genomic_DNA"/>
</dbReference>
<dbReference type="AlphaFoldDB" id="A0A0F9AXU6"/>
<accession>A0A0F9AXU6</accession>
<dbReference type="InterPro" id="IPR036388">
    <property type="entry name" value="WH-like_DNA-bd_sf"/>
</dbReference>
<organism evidence="2">
    <name type="scientific">marine sediment metagenome</name>
    <dbReference type="NCBI Taxonomy" id="412755"/>
    <lineage>
        <taxon>unclassified sequences</taxon>
        <taxon>metagenomes</taxon>
        <taxon>ecological metagenomes</taxon>
    </lineage>
</organism>
<dbReference type="GO" id="GO:0003700">
    <property type="term" value="F:DNA-binding transcription factor activity"/>
    <property type="evidence" value="ECO:0007669"/>
    <property type="project" value="InterPro"/>
</dbReference>